<keyword evidence="3" id="KW-1185">Reference proteome</keyword>
<accession>A0A1Q3ASB0</accession>
<dbReference type="InParanoid" id="A0A1Q3ASB0"/>
<dbReference type="InterPro" id="IPR051596">
    <property type="entry name" value="Caulimoviridae_Movement"/>
</dbReference>
<feature type="non-terminal residue" evidence="2">
    <location>
        <position position="1"/>
    </location>
</feature>
<dbReference type="Proteomes" id="UP000187406">
    <property type="component" value="Unassembled WGS sequence"/>
</dbReference>
<name>A0A1Q3ASB0_CEPFO</name>
<evidence type="ECO:0000313" key="2">
    <source>
        <dbReference type="EMBL" id="GAV58554.1"/>
    </source>
</evidence>
<protein>
    <submittedName>
        <fullName evidence="2">MP domain-containing protein</fullName>
    </submittedName>
</protein>
<sequence length="180" mass="20296">NLNFKFSHLLSVLKISIYQVVQGLNTSILACLRDARHLNFDDSLIGAIETSLCNEPVYFDGYPDLTISLTDKNILETLKINIKLHGYNMLPESEIIVIIHHVHYKATNSICPKSLVNLLKGETTMMKCVTNDSNILIPQKIKWSDINIPKDWSIQSDTIAPNQENIENTSLDSITQNEEG</sequence>
<dbReference type="AlphaFoldDB" id="A0A1Q3ASB0"/>
<reference evidence="2" key="1">
    <citation type="journal article" date="2017" name="Nat. Ecol. Evol.">
        <title>Genome of the pitcher plant Cephalotus reveals genetic changes associated with carnivory.</title>
        <authorList>
            <person name="Fukushima K."/>
            <person name="Fang X."/>
            <person name="Alvarez-Ponce D."/>
            <person name="Cai H."/>
            <person name="Carretero-Paulet L."/>
            <person name="Chen C."/>
            <person name="Chang T."/>
            <person name="Farr K.M."/>
            <person name="Fujita T."/>
            <person name="Hiwatashi Y."/>
            <person name="Hoshi Y."/>
            <person name="Imai T."/>
            <person name="Kasahara M."/>
            <person name="Librado P."/>
            <person name="Mao L."/>
            <person name="Mori H."/>
            <person name="Nishiyama T."/>
            <person name="Nozawa M."/>
            <person name="Palfalvi G."/>
            <person name="Pollard S.T."/>
            <person name="Rozas J."/>
            <person name="Sanchez-Gracia A."/>
            <person name="Sankoff D."/>
            <person name="Shibata T.F."/>
            <person name="Shigenobu S."/>
            <person name="Sumikawa N."/>
            <person name="Uzawa T."/>
            <person name="Xie M."/>
            <person name="Zheng C."/>
            <person name="Pollock D.D."/>
            <person name="Albert V.A."/>
            <person name="Li S."/>
            <person name="Hasebe M."/>
        </authorList>
    </citation>
    <scope>NUCLEOTIDE SEQUENCE</scope>
    <source>
        <strain evidence="2">St1</strain>
    </source>
</reference>
<feature type="signal peptide" evidence="1">
    <location>
        <begin position="1"/>
        <end position="23"/>
    </location>
</feature>
<dbReference type="Pfam" id="PF01107">
    <property type="entry name" value="MP"/>
    <property type="match status" value="1"/>
</dbReference>
<dbReference type="PANTHER" id="PTHR47599">
    <property type="entry name" value="CELL-TO-CELL MOVEMENT PROTEIN"/>
    <property type="match status" value="1"/>
</dbReference>
<evidence type="ECO:0000256" key="1">
    <source>
        <dbReference type="SAM" id="SignalP"/>
    </source>
</evidence>
<organism evidence="2 3">
    <name type="scientific">Cephalotus follicularis</name>
    <name type="common">Albany pitcher plant</name>
    <dbReference type="NCBI Taxonomy" id="3775"/>
    <lineage>
        <taxon>Eukaryota</taxon>
        <taxon>Viridiplantae</taxon>
        <taxon>Streptophyta</taxon>
        <taxon>Embryophyta</taxon>
        <taxon>Tracheophyta</taxon>
        <taxon>Spermatophyta</taxon>
        <taxon>Magnoliopsida</taxon>
        <taxon>eudicotyledons</taxon>
        <taxon>Gunneridae</taxon>
        <taxon>Pentapetalae</taxon>
        <taxon>rosids</taxon>
        <taxon>fabids</taxon>
        <taxon>Oxalidales</taxon>
        <taxon>Cephalotaceae</taxon>
        <taxon>Cephalotus</taxon>
    </lineage>
</organism>
<dbReference type="InterPro" id="IPR028919">
    <property type="entry name" value="Viral_movement"/>
</dbReference>
<feature type="non-terminal residue" evidence="2">
    <location>
        <position position="180"/>
    </location>
</feature>
<dbReference type="EMBL" id="BDDD01000075">
    <property type="protein sequence ID" value="GAV58554.1"/>
    <property type="molecule type" value="Genomic_DNA"/>
</dbReference>
<feature type="chain" id="PRO_5013202038" evidence="1">
    <location>
        <begin position="24"/>
        <end position="180"/>
    </location>
</feature>
<comment type="caution">
    <text evidence="2">The sequence shown here is derived from an EMBL/GenBank/DDBJ whole genome shotgun (WGS) entry which is preliminary data.</text>
</comment>
<evidence type="ECO:0000313" key="3">
    <source>
        <dbReference type="Proteomes" id="UP000187406"/>
    </source>
</evidence>
<dbReference type="PANTHER" id="PTHR47599:SF4">
    <property type="entry name" value="POLYPROTEIN"/>
    <property type="match status" value="1"/>
</dbReference>
<dbReference type="OrthoDB" id="1429427at2759"/>
<proteinExistence type="predicted"/>
<keyword evidence="1" id="KW-0732">Signal</keyword>
<gene>
    <name evidence="2" type="ORF">CFOL_v3_02087</name>
</gene>